<gene>
    <name evidence="2" type="ORF">J9317_01665</name>
</gene>
<evidence type="ECO:0000313" key="2">
    <source>
        <dbReference type="EMBL" id="MBS2967485.1"/>
    </source>
</evidence>
<evidence type="ECO:0000313" key="3">
    <source>
        <dbReference type="Proteomes" id="UP000682403"/>
    </source>
</evidence>
<dbReference type="InterPro" id="IPR018392">
    <property type="entry name" value="LysM"/>
</dbReference>
<name>A0ABS5L9T4_9BACI</name>
<accession>A0ABS5L9T4</accession>
<dbReference type="SUPFAM" id="SSF54106">
    <property type="entry name" value="LysM domain"/>
    <property type="match status" value="1"/>
</dbReference>
<keyword evidence="2" id="KW-0808">Transferase</keyword>
<dbReference type="InterPro" id="IPR055259">
    <property type="entry name" value="YkvP/CgeB_Glyco_trans-like"/>
</dbReference>
<dbReference type="PROSITE" id="PS51782">
    <property type="entry name" value="LYSM"/>
    <property type="match status" value="1"/>
</dbReference>
<dbReference type="InterPro" id="IPR036779">
    <property type="entry name" value="LysM_dom_sf"/>
</dbReference>
<dbReference type="SUPFAM" id="SSF53756">
    <property type="entry name" value="UDP-Glycosyltransferase/glycogen phosphorylase"/>
    <property type="match status" value="1"/>
</dbReference>
<dbReference type="Gene3D" id="3.10.350.10">
    <property type="entry name" value="LysM domain"/>
    <property type="match status" value="1"/>
</dbReference>
<keyword evidence="2" id="KW-0328">Glycosyltransferase</keyword>
<dbReference type="EC" id="2.4.-.-" evidence="2"/>
<feature type="domain" description="LysM" evidence="1">
    <location>
        <begin position="344"/>
        <end position="387"/>
    </location>
</feature>
<dbReference type="GO" id="GO:0016757">
    <property type="term" value="F:glycosyltransferase activity"/>
    <property type="evidence" value="ECO:0007669"/>
    <property type="project" value="UniProtKB-KW"/>
</dbReference>
<organism evidence="2 3">
    <name type="scientific">Metabacillus flavus</name>
    <dbReference type="NCBI Taxonomy" id="2823519"/>
    <lineage>
        <taxon>Bacteria</taxon>
        <taxon>Bacillati</taxon>
        <taxon>Bacillota</taxon>
        <taxon>Bacilli</taxon>
        <taxon>Bacillales</taxon>
        <taxon>Bacillaceae</taxon>
        <taxon>Metabacillus</taxon>
    </lineage>
</organism>
<dbReference type="Pfam" id="PF13524">
    <property type="entry name" value="Glyco_trans_1_2"/>
    <property type="match status" value="1"/>
</dbReference>
<reference evidence="2 3" key="1">
    <citation type="submission" date="2021-04" db="EMBL/GenBank/DDBJ databases">
        <title>Metabacillus sp. strain KIGAM252 whole genome sequence.</title>
        <authorList>
            <person name="Seo M.-J."/>
            <person name="Cho E.-S."/>
            <person name="Hwang C.Y."/>
            <person name="Yoon D.J."/>
        </authorList>
    </citation>
    <scope>NUCLEOTIDE SEQUENCE [LARGE SCALE GENOMIC DNA]</scope>
    <source>
        <strain evidence="2 3">KIGAM252</strain>
    </source>
</reference>
<dbReference type="RefSeq" id="WP_211562031.1">
    <property type="nucleotide sequence ID" value="NZ_JAGVRK010000001.1"/>
</dbReference>
<dbReference type="Proteomes" id="UP000682403">
    <property type="component" value="Unassembled WGS sequence"/>
</dbReference>
<keyword evidence="3" id="KW-1185">Reference proteome</keyword>
<sequence>MNILFLESHPMWIYGLPNGFKDAGHTAIISGPISIETISPMLEEVKPDLIVSMGWTEEHWEAKQLWIRSAVKKANIPLVYWATEDPLYTKNFTLPLISRMKPALVFTVTPSLIETYEEIGIKAAHLDFGYHDSIHHQIPPLSNYRSDIAVVANAYPNFIKNQPNGYRASSLQTLIAPLLRSGLRIDFWGKDWEHMGKYLGNTIPDDWIHGYVDYRDAHKIYSSAKIVIGLQNCEDQLTQRTYEILGSGGLLLTNDTPAVREKFIPDQDLIVSASPMETVQKVETYLTNPIKRELVRASGRNSVKLNSYQQRAEEMLLHVTSRGILKDTPKSPEGGRWINYETSSIHRVMPGENLAGISNKYNIPLKHLMEINGLPSDKTYAGQILKIKEKNPAIIPRALNSWLKIVNEFYRKLIQM</sequence>
<evidence type="ECO:0000259" key="1">
    <source>
        <dbReference type="PROSITE" id="PS51782"/>
    </source>
</evidence>
<dbReference type="InterPro" id="IPR024542">
    <property type="entry name" value="YkvP_N"/>
</dbReference>
<dbReference type="SMART" id="SM00257">
    <property type="entry name" value="LysM"/>
    <property type="match status" value="1"/>
</dbReference>
<dbReference type="Pfam" id="PF01476">
    <property type="entry name" value="LysM"/>
    <property type="match status" value="1"/>
</dbReference>
<dbReference type="EMBL" id="JAGVRK010000001">
    <property type="protein sequence ID" value="MBS2967485.1"/>
    <property type="molecule type" value="Genomic_DNA"/>
</dbReference>
<dbReference type="Pfam" id="PF12996">
    <property type="entry name" value="DUF3880"/>
    <property type="match status" value="1"/>
</dbReference>
<dbReference type="CDD" id="cd00118">
    <property type="entry name" value="LysM"/>
    <property type="match status" value="1"/>
</dbReference>
<proteinExistence type="predicted"/>
<comment type="caution">
    <text evidence="2">The sequence shown here is derived from an EMBL/GenBank/DDBJ whole genome shotgun (WGS) entry which is preliminary data.</text>
</comment>
<protein>
    <submittedName>
        <fullName evidence="2">Glycosyltransferase</fullName>
        <ecNumber evidence="2">2.4.-.-</ecNumber>
    </submittedName>
</protein>